<dbReference type="Gene3D" id="6.10.250.3150">
    <property type="match status" value="1"/>
</dbReference>
<evidence type="ECO:0000313" key="3">
    <source>
        <dbReference type="Proteomes" id="UP000034293"/>
    </source>
</evidence>
<dbReference type="Gene3D" id="2.70.70.10">
    <property type="entry name" value="Glucose Permease (Domain IIA)"/>
    <property type="match status" value="2"/>
</dbReference>
<dbReference type="InterPro" id="IPR011055">
    <property type="entry name" value="Dup_hybrid_motif"/>
</dbReference>
<dbReference type="SUPFAM" id="SSF51261">
    <property type="entry name" value="Duplicated hybrid motif"/>
    <property type="match status" value="2"/>
</dbReference>
<reference evidence="2 3" key="1">
    <citation type="journal article" date="2015" name="Nature">
        <title>rRNA introns, odd ribosomes, and small enigmatic genomes across a large radiation of phyla.</title>
        <authorList>
            <person name="Brown C.T."/>
            <person name="Hug L.A."/>
            <person name="Thomas B.C."/>
            <person name="Sharon I."/>
            <person name="Castelle C.J."/>
            <person name="Singh A."/>
            <person name="Wilkins M.J."/>
            <person name="Williams K.H."/>
            <person name="Banfield J.F."/>
        </authorList>
    </citation>
    <scope>NUCLEOTIDE SEQUENCE [LARGE SCALE GENOMIC DNA]</scope>
</reference>
<sequence>MALLPGHEKSYAMKYVFKKIFLLLVFSSILFGFVKISYAQTCGNLDECNKLIQEYQEQVTKLQGQASTLKNQIAQFDAQIKLTTLKIAQTQEKINMLGGRIVQLGESLDSLTLAFNSRAVETYKLSKFENNFYFVLSASDLGSAVSRFHYLQKIQEEDRNLLQRLQEAQTTYQGEKADQEELQKQLKTQQANLNAQKAAKARLLKDTQNSESRYQQLLAEARAEFEAIQGILAGRGKETEVGHVDQGAKIATMIQGSSCNSGGTHLHFTVSQNGVAQNPFNYLKGGIDYENCSGSGCGSSDGDSFNPTGSWDWPINPKIKFNQGYGSTWAVRNTYIGRIYSSHNGIDINSGSSSDVKAVKAGVLFRGSYVGGSGCSLRYVRVHNDDGGLDVFYLHVNYSL</sequence>
<dbReference type="AlphaFoldDB" id="A0A0G0UY73"/>
<dbReference type="EMBL" id="LBZA01000004">
    <property type="protein sequence ID" value="KKR64660.1"/>
    <property type="molecule type" value="Genomic_DNA"/>
</dbReference>
<proteinExistence type="predicted"/>
<name>A0A0G0UY73_9BACT</name>
<dbReference type="Proteomes" id="UP000034293">
    <property type="component" value="Unassembled WGS sequence"/>
</dbReference>
<organism evidence="2 3">
    <name type="scientific">Candidatus Woesebacteria bacterium GW2011_GWA1_40_43</name>
    <dbReference type="NCBI Taxonomy" id="1618553"/>
    <lineage>
        <taxon>Bacteria</taxon>
        <taxon>Candidatus Woeseibacteriota</taxon>
    </lineage>
</organism>
<comment type="caution">
    <text evidence="2">The sequence shown here is derived from an EMBL/GenBank/DDBJ whole genome shotgun (WGS) entry which is preliminary data.</text>
</comment>
<feature type="coiled-coil region" evidence="1">
    <location>
        <begin position="45"/>
        <end position="79"/>
    </location>
</feature>
<evidence type="ECO:0000256" key="1">
    <source>
        <dbReference type="SAM" id="Coils"/>
    </source>
</evidence>
<gene>
    <name evidence="2" type="ORF">UU02_C0004G0022</name>
</gene>
<feature type="coiled-coil region" evidence="1">
    <location>
        <begin position="151"/>
        <end position="224"/>
    </location>
</feature>
<accession>A0A0G0UY73</accession>
<protein>
    <submittedName>
        <fullName evidence="2">Uncharacterized protein</fullName>
    </submittedName>
</protein>
<keyword evidence="1" id="KW-0175">Coiled coil</keyword>
<evidence type="ECO:0000313" key="2">
    <source>
        <dbReference type="EMBL" id="KKR64660.1"/>
    </source>
</evidence>